<dbReference type="PANTHER" id="PTHR48104">
    <property type="entry name" value="METACASPASE-4"/>
    <property type="match status" value="1"/>
</dbReference>
<dbReference type="InterPro" id="IPR050452">
    <property type="entry name" value="Metacaspase"/>
</dbReference>
<dbReference type="GO" id="GO:0005737">
    <property type="term" value="C:cytoplasm"/>
    <property type="evidence" value="ECO:0007669"/>
    <property type="project" value="TreeGrafter"/>
</dbReference>
<dbReference type="EMBL" id="VRMN01000019">
    <property type="protein sequence ID" value="KAA8490741.1"/>
    <property type="molecule type" value="Genomic_DNA"/>
</dbReference>
<dbReference type="GO" id="GO:0006508">
    <property type="term" value="P:proteolysis"/>
    <property type="evidence" value="ECO:0007669"/>
    <property type="project" value="InterPro"/>
</dbReference>
<evidence type="ECO:0000256" key="1">
    <source>
        <dbReference type="ARBA" id="ARBA00009005"/>
    </source>
</evidence>
<gene>
    <name evidence="4" type="ORF">FVE85_4372</name>
</gene>
<evidence type="ECO:0000313" key="5">
    <source>
        <dbReference type="Proteomes" id="UP000324585"/>
    </source>
</evidence>
<proteinExistence type="inferred from homology"/>
<dbReference type="Pfam" id="PF00656">
    <property type="entry name" value="Peptidase_C14"/>
    <property type="match status" value="1"/>
</dbReference>
<evidence type="ECO:0000259" key="3">
    <source>
        <dbReference type="Pfam" id="PF00656"/>
    </source>
</evidence>
<dbReference type="OrthoDB" id="3223806at2759"/>
<dbReference type="OMA" id="FDSQHIE"/>
<feature type="compositionally biased region" description="Low complexity" evidence="2">
    <location>
        <begin position="261"/>
        <end position="275"/>
    </location>
</feature>
<comment type="similarity">
    <text evidence="1">Belongs to the peptidase C14B family.</text>
</comment>
<dbReference type="InterPro" id="IPR011600">
    <property type="entry name" value="Pept_C14_caspase"/>
</dbReference>
<sequence>MVAKRAVLVACNYPGTNAELKGCISDAKIHKSILIEKKGFKESDIKVLIDDEDSELTSYAPPTGENIKKALTELCESAQPGDFLFFSFSGHGTQVPGGAEEEDGKNEALCPTDMNLLVDDDIRDIVNKTKKGVTLTLVCDCCHSGGMIDHSSILIDSDKKADPDAPPVEFRSRELPISGVAERLSQLLGKTVDPNGTAVRGAIHEKYGAAASKFAVGMFENYTGKKMGTEEKKKLTGMITSCFSALGVGGGGGGGSDHSNAAPAVSGGSAGGPPKKVGHMVHVDEEMGILITGCRAHETSADVRENGQAFGALSKNLHLYLETKPDATFYEVVHGARDRLADKGFTQNPCLECAKDNAALPYICPNV</sequence>
<organism evidence="4 5">
    <name type="scientific">Porphyridium purpureum</name>
    <name type="common">Red alga</name>
    <name type="synonym">Porphyridium cruentum</name>
    <dbReference type="NCBI Taxonomy" id="35688"/>
    <lineage>
        <taxon>Eukaryota</taxon>
        <taxon>Rhodophyta</taxon>
        <taxon>Bangiophyceae</taxon>
        <taxon>Porphyridiales</taxon>
        <taxon>Porphyridiaceae</taxon>
        <taxon>Porphyridium</taxon>
    </lineage>
</organism>
<accession>A0A5J4YH25</accession>
<keyword evidence="5" id="KW-1185">Reference proteome</keyword>
<comment type="caution">
    <text evidence="4">The sequence shown here is derived from an EMBL/GenBank/DDBJ whole genome shotgun (WGS) entry which is preliminary data.</text>
</comment>
<dbReference type="PANTHER" id="PTHR48104:SF30">
    <property type="entry name" value="METACASPASE-1"/>
    <property type="match status" value="1"/>
</dbReference>
<evidence type="ECO:0000313" key="4">
    <source>
        <dbReference type="EMBL" id="KAA8490741.1"/>
    </source>
</evidence>
<name>A0A5J4YH25_PORPP</name>
<dbReference type="Proteomes" id="UP000324585">
    <property type="component" value="Unassembled WGS sequence"/>
</dbReference>
<dbReference type="GO" id="GO:0004197">
    <property type="term" value="F:cysteine-type endopeptidase activity"/>
    <property type="evidence" value="ECO:0007669"/>
    <property type="project" value="InterPro"/>
</dbReference>
<feature type="domain" description="Peptidase C14 caspase" evidence="3">
    <location>
        <begin position="4"/>
        <end position="354"/>
    </location>
</feature>
<reference evidence="5" key="1">
    <citation type="journal article" date="2019" name="Nat. Commun.">
        <title>Expansion of phycobilisome linker gene families in mesophilic red algae.</title>
        <authorList>
            <person name="Lee J."/>
            <person name="Kim D."/>
            <person name="Bhattacharya D."/>
            <person name="Yoon H.S."/>
        </authorList>
    </citation>
    <scope>NUCLEOTIDE SEQUENCE [LARGE SCALE GENOMIC DNA]</scope>
    <source>
        <strain evidence="5">CCMP 1328</strain>
    </source>
</reference>
<evidence type="ECO:0000256" key="2">
    <source>
        <dbReference type="SAM" id="MobiDB-lite"/>
    </source>
</evidence>
<feature type="region of interest" description="Disordered" evidence="2">
    <location>
        <begin position="253"/>
        <end position="275"/>
    </location>
</feature>
<protein>
    <submittedName>
        <fullName evidence="4">Metacaspase-7</fullName>
    </submittedName>
</protein>
<dbReference type="Gene3D" id="3.40.50.12660">
    <property type="match status" value="2"/>
</dbReference>
<dbReference type="AlphaFoldDB" id="A0A5J4YH25"/>